<proteinExistence type="predicted"/>
<evidence type="ECO:0000313" key="2">
    <source>
        <dbReference type="Proteomes" id="UP000726170"/>
    </source>
</evidence>
<dbReference type="EMBL" id="JAHLQF010000007">
    <property type="protein sequence ID" value="MBU5486505.1"/>
    <property type="molecule type" value="Genomic_DNA"/>
</dbReference>
<dbReference type="Proteomes" id="UP000726170">
    <property type="component" value="Unassembled WGS sequence"/>
</dbReference>
<gene>
    <name evidence="1" type="ORF">KQI86_19580</name>
</gene>
<organism evidence="1 2">
    <name type="scientific">Clostridium mobile</name>
    <dbReference type="NCBI Taxonomy" id="2841512"/>
    <lineage>
        <taxon>Bacteria</taxon>
        <taxon>Bacillati</taxon>
        <taxon>Bacillota</taxon>
        <taxon>Clostridia</taxon>
        <taxon>Eubacteriales</taxon>
        <taxon>Clostridiaceae</taxon>
        <taxon>Clostridium</taxon>
    </lineage>
</organism>
<comment type="caution">
    <text evidence="1">The sequence shown here is derived from an EMBL/GenBank/DDBJ whole genome shotgun (WGS) entry which is preliminary data.</text>
</comment>
<keyword evidence="2" id="KW-1185">Reference proteome</keyword>
<accession>A0ABS6EQ34</accession>
<evidence type="ECO:0000313" key="1">
    <source>
        <dbReference type="EMBL" id="MBU5486505.1"/>
    </source>
</evidence>
<dbReference type="RefSeq" id="WP_216441111.1">
    <property type="nucleotide sequence ID" value="NZ_JAHLQF010000007.1"/>
</dbReference>
<evidence type="ECO:0008006" key="3">
    <source>
        <dbReference type="Google" id="ProtNLM"/>
    </source>
</evidence>
<protein>
    <recommendedName>
        <fullName evidence="3">Na+-translocating membrane potential-generating system MpsC domain-containing protein</fullName>
    </recommendedName>
</protein>
<reference evidence="1 2" key="1">
    <citation type="submission" date="2021-06" db="EMBL/GenBank/DDBJ databases">
        <authorList>
            <person name="Sun Q."/>
            <person name="Li D."/>
        </authorList>
    </citation>
    <scope>NUCLEOTIDE SEQUENCE [LARGE SCALE GENOMIC DNA]</scope>
    <source>
        <strain evidence="1 2">MSJ-11</strain>
    </source>
</reference>
<sequence length="115" mass="13398">MSNSKQKILRIIDELVTICYSINCKKFNVNVELLDDKCILHLKGYVDSIDIKKIDDIEKSLNVPRAHELEEYYWNLAGNDLSNTELNLVGMMIDESTVSYNKKDKIFEIKLTRLK</sequence>
<name>A0ABS6EQ34_9CLOT</name>